<reference evidence="1" key="1">
    <citation type="submission" date="2014-07" db="EMBL/GenBank/DDBJ databases">
        <authorList>
            <person name="Martin A.A"/>
            <person name="De Silva N."/>
        </authorList>
    </citation>
    <scope>NUCLEOTIDE SEQUENCE</scope>
</reference>
<dbReference type="AlphaFoldDB" id="A0A0K0FAX7"/>
<proteinExistence type="predicted"/>
<reference evidence="2" key="2">
    <citation type="submission" date="2015-08" db="UniProtKB">
        <authorList>
            <consortium name="WormBaseParasite"/>
        </authorList>
    </citation>
    <scope>IDENTIFICATION</scope>
</reference>
<accession>A0A0K0FAX7</accession>
<evidence type="ECO:0000313" key="1">
    <source>
        <dbReference type="Proteomes" id="UP000035680"/>
    </source>
</evidence>
<name>A0A0K0FAX7_STRVS</name>
<evidence type="ECO:0000313" key="2">
    <source>
        <dbReference type="WBParaSite" id="SVE_0598300.1"/>
    </source>
</evidence>
<organism evidence="1 2">
    <name type="scientific">Strongyloides venezuelensis</name>
    <name type="common">Threadworm</name>
    <dbReference type="NCBI Taxonomy" id="75913"/>
    <lineage>
        <taxon>Eukaryota</taxon>
        <taxon>Metazoa</taxon>
        <taxon>Ecdysozoa</taxon>
        <taxon>Nematoda</taxon>
        <taxon>Chromadorea</taxon>
        <taxon>Rhabditida</taxon>
        <taxon>Tylenchina</taxon>
        <taxon>Panagrolaimomorpha</taxon>
        <taxon>Strongyloidoidea</taxon>
        <taxon>Strongyloididae</taxon>
        <taxon>Strongyloides</taxon>
    </lineage>
</organism>
<dbReference type="Proteomes" id="UP000035680">
    <property type="component" value="Unassembled WGS sequence"/>
</dbReference>
<dbReference type="WBParaSite" id="SVE_0598300.1">
    <property type="protein sequence ID" value="SVE_0598300.1"/>
    <property type="gene ID" value="SVE_0598300"/>
</dbReference>
<keyword evidence="1" id="KW-1185">Reference proteome</keyword>
<protein>
    <submittedName>
        <fullName evidence="2">Transposase</fullName>
    </submittedName>
</protein>
<sequence length="133" mass="15883">MMRNWINHGVKYLIDDSVERYKYLGLSQKYKDCWETNIQQVESAPVVTFRNVTATQENKLWVNSYKYVNSETELCRRCNKAFETEMHIVSEYSGNMSLIKERHDNICKIIHRVTAKKMNMKYKSLNSYERLLA</sequence>